<gene>
    <name evidence="5" type="ORF">GQN54_02430</name>
</gene>
<keyword evidence="1" id="KW-0378">Hydrolase</keyword>
<feature type="domain" description="PPM-type phosphatase" evidence="4">
    <location>
        <begin position="219"/>
        <end position="450"/>
    </location>
</feature>
<evidence type="ECO:0000256" key="3">
    <source>
        <dbReference type="SAM" id="Phobius"/>
    </source>
</evidence>
<feature type="coiled-coil region" evidence="2">
    <location>
        <begin position="177"/>
        <end position="204"/>
    </location>
</feature>
<evidence type="ECO:0000313" key="6">
    <source>
        <dbReference type="Proteomes" id="UP000470771"/>
    </source>
</evidence>
<dbReference type="Pfam" id="PF07228">
    <property type="entry name" value="SpoIIE"/>
    <property type="match status" value="1"/>
</dbReference>
<dbReference type="InterPro" id="IPR001932">
    <property type="entry name" value="PPM-type_phosphatase-like_dom"/>
</dbReference>
<keyword evidence="3" id="KW-1133">Transmembrane helix</keyword>
<dbReference type="GO" id="GO:0016791">
    <property type="term" value="F:phosphatase activity"/>
    <property type="evidence" value="ECO:0007669"/>
    <property type="project" value="TreeGrafter"/>
</dbReference>
<evidence type="ECO:0000256" key="2">
    <source>
        <dbReference type="SAM" id="Coils"/>
    </source>
</evidence>
<dbReference type="PANTHER" id="PTHR43156">
    <property type="entry name" value="STAGE II SPORULATION PROTEIN E-RELATED"/>
    <property type="match status" value="1"/>
</dbReference>
<organism evidence="5 6">
    <name type="scientific">Acidiluteibacter ferrifornacis</name>
    <dbReference type="NCBI Taxonomy" id="2692424"/>
    <lineage>
        <taxon>Bacteria</taxon>
        <taxon>Pseudomonadati</taxon>
        <taxon>Bacteroidota</taxon>
        <taxon>Flavobacteriia</taxon>
        <taxon>Flavobacteriales</taxon>
        <taxon>Cryomorphaceae</taxon>
        <taxon>Acidiluteibacter</taxon>
    </lineage>
</organism>
<evidence type="ECO:0000313" key="5">
    <source>
        <dbReference type="EMBL" id="NBG64957.1"/>
    </source>
</evidence>
<reference evidence="5 6" key="1">
    <citation type="submission" date="2019-12" db="EMBL/GenBank/DDBJ databases">
        <authorList>
            <person name="Zhao J."/>
        </authorList>
    </citation>
    <scope>NUCLEOTIDE SEQUENCE [LARGE SCALE GENOMIC DNA]</scope>
    <source>
        <strain evidence="5 6">S-15</strain>
    </source>
</reference>
<dbReference type="RefSeq" id="WP_207554791.1">
    <property type="nucleotide sequence ID" value="NZ_WWNE01000003.1"/>
</dbReference>
<dbReference type="SMART" id="SM00331">
    <property type="entry name" value="PP2C_SIG"/>
    <property type="match status" value="1"/>
</dbReference>
<accession>A0A6N9NIC8</accession>
<dbReference type="EMBL" id="WWNE01000003">
    <property type="protein sequence ID" value="NBG64957.1"/>
    <property type="molecule type" value="Genomic_DNA"/>
</dbReference>
<keyword evidence="2" id="KW-0175">Coiled coil</keyword>
<dbReference type="InterPro" id="IPR052016">
    <property type="entry name" value="Bact_Sigma-Reg"/>
</dbReference>
<dbReference type="Proteomes" id="UP000470771">
    <property type="component" value="Unassembled WGS sequence"/>
</dbReference>
<comment type="caution">
    <text evidence="5">The sequence shown here is derived from an EMBL/GenBank/DDBJ whole genome shotgun (WGS) entry which is preliminary data.</text>
</comment>
<dbReference type="Gene3D" id="3.60.40.10">
    <property type="entry name" value="PPM-type phosphatase domain"/>
    <property type="match status" value="1"/>
</dbReference>
<protein>
    <submittedName>
        <fullName evidence="5">SpoIIE family protein phosphatase</fullName>
    </submittedName>
</protein>
<keyword evidence="3" id="KW-0812">Transmembrane</keyword>
<dbReference type="PANTHER" id="PTHR43156:SF9">
    <property type="entry name" value="HAMP DOMAIN-CONTAINING PROTEIN"/>
    <property type="match status" value="1"/>
</dbReference>
<proteinExistence type="predicted"/>
<sequence length="450" mass="51288">MHNKLDAIVSTLASQIKAEHIDYLINHFPEVDDIKYNNQDDVYNEIHQLLSDAKNGNRLKTDIYTIHLVDSSFFFGVSSSANPYFKHEYVKFPAELLSLYNKGGSLDFYESENGTWLSAVAPIRNSIGNTIGLVQADERFDDFISQARSQIYINISVSLLIFIIIIFIMVSALKKILKKEDELSEKLMLSKQQLERKNKEMADSIKYAKRIQESILPIKDNILQSLPQSFILYQPKDIVSGDFYWYKKIENKILIAVVDCTGHGVPGALMSMIGNTLLNDIVTKSKNLNPGEILNQLNKGIVRTLKQKGNNVLSQDGMDIALCEIHLDTLLLKFSGAQRPLYLIREANLIIAKGDSFSIGGTSFDHEKNFQAQQFQLLKDDSIYLFSDGYPDQFGGEKNKKYLIGKFKKYLLSIQDSPMREQETLLRSEFYNWMGDEEQVDDILVIGIKF</sequence>
<feature type="transmembrane region" description="Helical" evidence="3">
    <location>
        <begin position="151"/>
        <end position="173"/>
    </location>
</feature>
<keyword evidence="6" id="KW-1185">Reference proteome</keyword>
<keyword evidence="3" id="KW-0472">Membrane</keyword>
<evidence type="ECO:0000256" key="1">
    <source>
        <dbReference type="ARBA" id="ARBA00022801"/>
    </source>
</evidence>
<dbReference type="InterPro" id="IPR036457">
    <property type="entry name" value="PPM-type-like_dom_sf"/>
</dbReference>
<name>A0A6N9NIC8_9FLAO</name>
<dbReference type="AlphaFoldDB" id="A0A6N9NIC8"/>
<evidence type="ECO:0000259" key="4">
    <source>
        <dbReference type="SMART" id="SM00331"/>
    </source>
</evidence>